<dbReference type="CDD" id="cd00090">
    <property type="entry name" value="HTH_ARSR"/>
    <property type="match status" value="1"/>
</dbReference>
<gene>
    <name evidence="6" type="ORF">DD924_03055</name>
    <name evidence="7" type="ORF">DV961_04110</name>
</gene>
<dbReference type="InterPro" id="IPR029016">
    <property type="entry name" value="GAF-like_dom_sf"/>
</dbReference>
<dbReference type="STRING" id="937773.SPSINT_2346"/>
<dbReference type="SUPFAM" id="SSF46785">
    <property type="entry name" value="Winged helix' DNA-binding domain"/>
    <property type="match status" value="1"/>
</dbReference>
<dbReference type="Proteomes" id="UP000256409">
    <property type="component" value="Unassembled WGS sequence"/>
</dbReference>
<evidence type="ECO:0000313" key="9">
    <source>
        <dbReference type="Proteomes" id="UP000256409"/>
    </source>
</evidence>
<dbReference type="PROSITE" id="PS51077">
    <property type="entry name" value="HTH_ICLR"/>
    <property type="match status" value="1"/>
</dbReference>
<reference evidence="6 8" key="1">
    <citation type="journal article" date="2018" name="Vet. Microbiol.">
        <title>Clonal diversity and geographic distribution of methicillin-resistant Staphylococcus pseudintermedius from Australian animals: Discovery of novel sequence types.</title>
        <authorList>
            <person name="Worthing K.A."/>
            <person name="Abraham S."/>
            <person name="Coombs G.W."/>
            <person name="Pang S."/>
            <person name="Saputra S."/>
            <person name="Jordan D."/>
            <person name="Trott D.J."/>
            <person name="Norris J.M."/>
        </authorList>
    </citation>
    <scope>NUCLEOTIDE SEQUENCE [LARGE SCALE GENOMIC DNA]</scope>
    <source>
        <strain evidence="6 8">ST71 3</strain>
    </source>
</reference>
<evidence type="ECO:0000313" key="7">
    <source>
        <dbReference type="EMBL" id="REA82923.1"/>
    </source>
</evidence>
<dbReference type="InterPro" id="IPR011991">
    <property type="entry name" value="ArsR-like_HTH"/>
</dbReference>
<dbReference type="Gene3D" id="3.30.450.40">
    <property type="match status" value="1"/>
</dbReference>
<keyword evidence="2" id="KW-0238">DNA-binding</keyword>
<organism evidence="6 8">
    <name type="scientific">Staphylococcus pseudintermedius</name>
    <dbReference type="NCBI Taxonomy" id="283734"/>
    <lineage>
        <taxon>Bacteria</taxon>
        <taxon>Bacillati</taxon>
        <taxon>Bacillota</taxon>
        <taxon>Bacilli</taxon>
        <taxon>Bacillales</taxon>
        <taxon>Staphylococcaceae</taxon>
        <taxon>Staphylococcus</taxon>
        <taxon>Staphylococcus intermedius group</taxon>
    </lineage>
</organism>
<dbReference type="GO" id="GO:0045892">
    <property type="term" value="P:negative regulation of DNA-templated transcription"/>
    <property type="evidence" value="ECO:0007669"/>
    <property type="project" value="TreeGrafter"/>
</dbReference>
<dbReference type="SMART" id="SM00346">
    <property type="entry name" value="HTH_ICLR"/>
    <property type="match status" value="1"/>
</dbReference>
<dbReference type="Gene3D" id="1.10.10.10">
    <property type="entry name" value="Winged helix-like DNA-binding domain superfamily/Winged helix DNA-binding domain"/>
    <property type="match status" value="1"/>
</dbReference>
<comment type="caution">
    <text evidence="6">The sequence shown here is derived from an EMBL/GenBank/DDBJ whole genome shotgun (WGS) entry which is preliminary data.</text>
</comment>
<dbReference type="Pfam" id="PF09339">
    <property type="entry name" value="HTH_IclR"/>
    <property type="match status" value="1"/>
</dbReference>
<name>A0A2A4EGM3_STAPS</name>
<dbReference type="EMBL" id="QEIV01000240">
    <property type="protein sequence ID" value="PWZ99363.1"/>
    <property type="molecule type" value="Genomic_DNA"/>
</dbReference>
<evidence type="ECO:0000313" key="6">
    <source>
        <dbReference type="EMBL" id="PWZ99363.1"/>
    </source>
</evidence>
<keyword evidence="1" id="KW-0805">Transcription regulation</keyword>
<dbReference type="InterPro" id="IPR036388">
    <property type="entry name" value="WH-like_DNA-bd_sf"/>
</dbReference>
<dbReference type="RefSeq" id="WP_014612770.1">
    <property type="nucleotide sequence ID" value="NZ_BAAFHQ010000015.1"/>
</dbReference>
<protein>
    <submittedName>
        <fullName evidence="6">IclR family transcriptional regulator</fullName>
    </submittedName>
</protein>
<dbReference type="AlphaFoldDB" id="A0A2A4EGM3"/>
<dbReference type="PANTHER" id="PTHR30136:SF35">
    <property type="entry name" value="HTH-TYPE TRANSCRIPTIONAL REGULATOR RV1719"/>
    <property type="match status" value="1"/>
</dbReference>
<sequence length="255" mass="29304">MAEYTPIKTVIQTFEILDILSQHQKMGVSEMARLTMLPKSTIYRHLRTLVDLNVVAQDKDENYYLGYKMLKYQNHMKQTDSLIHHLKPFMRRLVEKTGEAINLGILVNQEVCILHTEYGEQYTLQAQLGPTSMLHCSGMGKWFLNTFSDEALETYFKTATSRTIHTVTTAKAFKYDMATRPHQDIVVDREEYEYGLMCIATSIRDESGVIQASMSISGPVSRLEHKGLDVMQETLLEEATKASNYLQDIGYWISR</sequence>
<dbReference type="InterPro" id="IPR014757">
    <property type="entry name" value="Tscrpt_reg_IclR_C"/>
</dbReference>
<proteinExistence type="predicted"/>
<evidence type="ECO:0000256" key="3">
    <source>
        <dbReference type="ARBA" id="ARBA00023163"/>
    </source>
</evidence>
<evidence type="ECO:0000256" key="1">
    <source>
        <dbReference type="ARBA" id="ARBA00023015"/>
    </source>
</evidence>
<dbReference type="PROSITE" id="PS51078">
    <property type="entry name" value="ICLR_ED"/>
    <property type="match status" value="1"/>
</dbReference>
<dbReference type="GO" id="GO:0003677">
    <property type="term" value="F:DNA binding"/>
    <property type="evidence" value="ECO:0007669"/>
    <property type="project" value="UniProtKB-KW"/>
</dbReference>
<reference evidence="7" key="2">
    <citation type="journal article" date="2018" name="Vet. Microbiol.">
        <title>Methicillin-resistant staphylococci amongst veterinary personnel, personnel-owned pets, patients and the hospital environment of two small animal veterinary hospitals.</title>
        <authorList>
            <person name="Worthing K.A."/>
            <person name="Brown J."/>
            <person name="Gerber L."/>
            <person name="Abraham S."/>
            <person name="Trott D."/>
            <person name="Norris J.M."/>
        </authorList>
    </citation>
    <scope>NUCLEOTIDE SEQUENCE</scope>
    <source>
        <strain evidence="7">ST496-2</strain>
    </source>
</reference>
<dbReference type="PANTHER" id="PTHR30136">
    <property type="entry name" value="HELIX-TURN-HELIX TRANSCRIPTIONAL REGULATOR, ICLR FAMILY"/>
    <property type="match status" value="1"/>
</dbReference>
<dbReference type="Pfam" id="PF01614">
    <property type="entry name" value="IclR_C"/>
    <property type="match status" value="1"/>
</dbReference>
<evidence type="ECO:0000259" key="5">
    <source>
        <dbReference type="PROSITE" id="PS51078"/>
    </source>
</evidence>
<keyword evidence="3" id="KW-0804">Transcription</keyword>
<dbReference type="SUPFAM" id="SSF55781">
    <property type="entry name" value="GAF domain-like"/>
    <property type="match status" value="1"/>
</dbReference>
<dbReference type="InterPro" id="IPR005471">
    <property type="entry name" value="Tscrpt_reg_IclR_N"/>
</dbReference>
<dbReference type="Proteomes" id="UP000246351">
    <property type="component" value="Unassembled WGS sequence"/>
</dbReference>
<evidence type="ECO:0000256" key="2">
    <source>
        <dbReference type="ARBA" id="ARBA00023125"/>
    </source>
</evidence>
<dbReference type="InterPro" id="IPR050707">
    <property type="entry name" value="HTH_MetabolicPath_Reg"/>
</dbReference>
<feature type="domain" description="IclR-ED" evidence="5">
    <location>
        <begin position="68"/>
        <end position="248"/>
    </location>
</feature>
<dbReference type="GO" id="GO:0003700">
    <property type="term" value="F:DNA-binding transcription factor activity"/>
    <property type="evidence" value="ECO:0007669"/>
    <property type="project" value="TreeGrafter"/>
</dbReference>
<evidence type="ECO:0000313" key="8">
    <source>
        <dbReference type="Proteomes" id="UP000246351"/>
    </source>
</evidence>
<dbReference type="InterPro" id="IPR036390">
    <property type="entry name" value="WH_DNA-bd_sf"/>
</dbReference>
<accession>A0A2A4EGM3</accession>
<dbReference type="EMBL" id="QQPC01000018">
    <property type="protein sequence ID" value="REA82923.1"/>
    <property type="molecule type" value="Genomic_DNA"/>
</dbReference>
<feature type="domain" description="HTH iclR-type" evidence="4">
    <location>
        <begin position="7"/>
        <end position="67"/>
    </location>
</feature>
<dbReference type="OrthoDB" id="9791752at2"/>
<evidence type="ECO:0000259" key="4">
    <source>
        <dbReference type="PROSITE" id="PS51077"/>
    </source>
</evidence>
<reference evidence="9" key="3">
    <citation type="journal article" date="2018" name="Vet. Microbiol.">
        <title>Molecular epidemiology of methicillin-resistant staphylococci amongst veterinary personnel, personnel-owned pets, patients and the hospital environment of two companion animal veterinary hospitals.</title>
        <authorList>
            <person name="Worthing K.A."/>
            <person name="Brown J."/>
            <person name="Gerber L."/>
            <person name="Abraham S."/>
            <person name="Trott D."/>
            <person name="Norris J.M."/>
        </authorList>
    </citation>
    <scope>NUCLEOTIDE SEQUENCE [LARGE SCALE GENOMIC DNA]</scope>
    <source>
        <strain evidence="9">ST496-2</strain>
    </source>
</reference>
<dbReference type="GeneID" id="93823996"/>